<dbReference type="SUPFAM" id="SSF46894">
    <property type="entry name" value="C-terminal effector domain of the bipartite response regulators"/>
    <property type="match status" value="1"/>
</dbReference>
<dbReference type="PROSITE" id="PS50043">
    <property type="entry name" value="HTH_LUXR_2"/>
    <property type="match status" value="1"/>
</dbReference>
<dbReference type="GO" id="GO:0006355">
    <property type="term" value="P:regulation of DNA-templated transcription"/>
    <property type="evidence" value="ECO:0007669"/>
    <property type="project" value="InterPro"/>
</dbReference>
<evidence type="ECO:0000256" key="5">
    <source>
        <dbReference type="PROSITE-ProRule" id="PRU00169"/>
    </source>
</evidence>
<dbReference type="Pfam" id="PF00196">
    <property type="entry name" value="GerE"/>
    <property type="match status" value="1"/>
</dbReference>
<feature type="domain" description="HTH luxR-type" evidence="6">
    <location>
        <begin position="142"/>
        <end position="207"/>
    </location>
</feature>
<dbReference type="GO" id="GO:0000160">
    <property type="term" value="P:phosphorelay signal transduction system"/>
    <property type="evidence" value="ECO:0007669"/>
    <property type="project" value="InterPro"/>
</dbReference>
<keyword evidence="9" id="KW-1185">Reference proteome</keyword>
<evidence type="ECO:0000256" key="1">
    <source>
        <dbReference type="ARBA" id="ARBA00022553"/>
    </source>
</evidence>
<accession>A0A927F781</accession>
<dbReference type="InterPro" id="IPR000792">
    <property type="entry name" value="Tscrpt_reg_LuxR_C"/>
</dbReference>
<evidence type="ECO:0000259" key="6">
    <source>
        <dbReference type="PROSITE" id="PS50043"/>
    </source>
</evidence>
<organism evidence="8 9">
    <name type="scientific">Pelagicoccus enzymogenes</name>
    <dbReference type="NCBI Taxonomy" id="2773457"/>
    <lineage>
        <taxon>Bacteria</taxon>
        <taxon>Pseudomonadati</taxon>
        <taxon>Verrucomicrobiota</taxon>
        <taxon>Opitutia</taxon>
        <taxon>Puniceicoccales</taxon>
        <taxon>Pelagicoccaceae</taxon>
        <taxon>Pelagicoccus</taxon>
    </lineage>
</organism>
<keyword evidence="2" id="KW-0805">Transcription regulation</keyword>
<dbReference type="InterPro" id="IPR039420">
    <property type="entry name" value="WalR-like"/>
</dbReference>
<evidence type="ECO:0000259" key="7">
    <source>
        <dbReference type="PROSITE" id="PS50110"/>
    </source>
</evidence>
<gene>
    <name evidence="8" type="ORF">IEN85_02995</name>
</gene>
<dbReference type="PROSITE" id="PS50110">
    <property type="entry name" value="RESPONSE_REGULATORY"/>
    <property type="match status" value="1"/>
</dbReference>
<dbReference type="PANTHER" id="PTHR43214">
    <property type="entry name" value="TWO-COMPONENT RESPONSE REGULATOR"/>
    <property type="match status" value="1"/>
</dbReference>
<sequence length="212" mass="23013">MKSVVIIEDQTAIREMVSEFISMLPGYEIVGSFGTGEEGLQGCIKLKPETVILDVGLPELSGTEVLRGLTLHVPGVKVLVFSGRASSANIRELLSAGAQGYVDKMDGFDEFKKALDIISGGGTFIGPKMASVMRSLILNPDAASSEIPLSDREKQILQLVAESFSTKEIASRLNISVRTVDNHRTNIMRKLNLHDVAALTRYAIKHELISLT</sequence>
<evidence type="ECO:0000313" key="8">
    <source>
        <dbReference type="EMBL" id="MBD5778445.1"/>
    </source>
</evidence>
<evidence type="ECO:0000313" key="9">
    <source>
        <dbReference type="Proteomes" id="UP000622317"/>
    </source>
</evidence>
<dbReference type="PANTHER" id="PTHR43214:SF41">
    <property type="entry name" value="NITRATE_NITRITE RESPONSE REGULATOR PROTEIN NARP"/>
    <property type="match status" value="1"/>
</dbReference>
<dbReference type="InterPro" id="IPR016032">
    <property type="entry name" value="Sig_transdc_resp-reg_C-effctor"/>
</dbReference>
<dbReference type="SUPFAM" id="SSF52172">
    <property type="entry name" value="CheY-like"/>
    <property type="match status" value="1"/>
</dbReference>
<dbReference type="CDD" id="cd17535">
    <property type="entry name" value="REC_NarL-like"/>
    <property type="match status" value="1"/>
</dbReference>
<keyword evidence="1 5" id="KW-0597">Phosphoprotein</keyword>
<dbReference type="SMART" id="SM00421">
    <property type="entry name" value="HTH_LUXR"/>
    <property type="match status" value="1"/>
</dbReference>
<dbReference type="CDD" id="cd06170">
    <property type="entry name" value="LuxR_C_like"/>
    <property type="match status" value="1"/>
</dbReference>
<dbReference type="RefSeq" id="WP_191615586.1">
    <property type="nucleotide sequence ID" value="NZ_JACYFG010000006.1"/>
</dbReference>
<feature type="domain" description="Response regulatory" evidence="7">
    <location>
        <begin position="3"/>
        <end position="119"/>
    </location>
</feature>
<name>A0A927F781_9BACT</name>
<dbReference type="Proteomes" id="UP000622317">
    <property type="component" value="Unassembled WGS sequence"/>
</dbReference>
<evidence type="ECO:0000256" key="3">
    <source>
        <dbReference type="ARBA" id="ARBA00023125"/>
    </source>
</evidence>
<keyword evidence="4" id="KW-0804">Transcription</keyword>
<dbReference type="InterPro" id="IPR001789">
    <property type="entry name" value="Sig_transdc_resp-reg_receiver"/>
</dbReference>
<reference evidence="8" key="1">
    <citation type="submission" date="2020-09" db="EMBL/GenBank/DDBJ databases">
        <title>Pelagicoccus enzymogenes sp. nov. with an EPS production, isolated from marine sediment.</title>
        <authorList>
            <person name="Feng X."/>
        </authorList>
    </citation>
    <scope>NUCLEOTIDE SEQUENCE</scope>
    <source>
        <strain evidence="8">NFK12</strain>
    </source>
</reference>
<evidence type="ECO:0000256" key="4">
    <source>
        <dbReference type="ARBA" id="ARBA00023163"/>
    </source>
</evidence>
<protein>
    <submittedName>
        <fullName evidence="8">Response regulator transcription factor</fullName>
    </submittedName>
</protein>
<feature type="modified residue" description="4-aspartylphosphate" evidence="5">
    <location>
        <position position="54"/>
    </location>
</feature>
<keyword evidence="3" id="KW-0238">DNA-binding</keyword>
<evidence type="ECO:0000256" key="2">
    <source>
        <dbReference type="ARBA" id="ARBA00023015"/>
    </source>
</evidence>
<dbReference type="SMART" id="SM00448">
    <property type="entry name" value="REC"/>
    <property type="match status" value="1"/>
</dbReference>
<dbReference type="InterPro" id="IPR011006">
    <property type="entry name" value="CheY-like_superfamily"/>
</dbReference>
<dbReference type="GO" id="GO:0003677">
    <property type="term" value="F:DNA binding"/>
    <property type="evidence" value="ECO:0007669"/>
    <property type="project" value="UniProtKB-KW"/>
</dbReference>
<dbReference type="AlphaFoldDB" id="A0A927F781"/>
<proteinExistence type="predicted"/>
<dbReference type="Gene3D" id="3.40.50.2300">
    <property type="match status" value="1"/>
</dbReference>
<dbReference type="PRINTS" id="PR00038">
    <property type="entry name" value="HTHLUXR"/>
</dbReference>
<dbReference type="InterPro" id="IPR058245">
    <property type="entry name" value="NreC/VraR/RcsB-like_REC"/>
</dbReference>
<dbReference type="EMBL" id="JACYFG010000006">
    <property type="protein sequence ID" value="MBD5778445.1"/>
    <property type="molecule type" value="Genomic_DNA"/>
</dbReference>
<comment type="caution">
    <text evidence="8">The sequence shown here is derived from an EMBL/GenBank/DDBJ whole genome shotgun (WGS) entry which is preliminary data.</text>
</comment>
<dbReference type="Pfam" id="PF00072">
    <property type="entry name" value="Response_reg"/>
    <property type="match status" value="1"/>
</dbReference>